<reference evidence="2" key="2">
    <citation type="submission" date="2012-06" db="EMBL/GenBank/DDBJ databases">
        <title>Annotation of the Genome Sequence of Fusarium oxysporum Fo47.</title>
        <authorList>
            <consortium name="The Broad Institute Genomics Platform"/>
            <person name="Ma L.-J."/>
            <person name="Corby-Kistler H."/>
            <person name="Broz K."/>
            <person name="Gale L.R."/>
            <person name="Jonkers W."/>
            <person name="O'Donnell K."/>
            <person name="Ploetz R."/>
            <person name="Steinberg C."/>
            <person name="Schwartz D.C."/>
            <person name="VanEtten H."/>
            <person name="Zhou S."/>
            <person name="Young S.K."/>
            <person name="Zeng Q."/>
            <person name="Gargeya S."/>
            <person name="Fitzgerald M."/>
            <person name="Abouelleil A."/>
            <person name="Alvarado L."/>
            <person name="Chapman S.B."/>
            <person name="Gainer-Dewar J."/>
            <person name="Goldberg J."/>
            <person name="Griggs A."/>
            <person name="Gujja S."/>
            <person name="Hansen M."/>
            <person name="Howarth C."/>
            <person name="Imamovic A."/>
            <person name="Ireland A."/>
            <person name="Larimer J."/>
            <person name="McCowan C."/>
            <person name="Murphy C."/>
            <person name="Pearson M."/>
            <person name="Poon T.W."/>
            <person name="Priest M."/>
            <person name="Roberts A."/>
            <person name="Saif S."/>
            <person name="Shea T."/>
            <person name="Sykes S."/>
            <person name="Wortman J."/>
            <person name="Nusbaum C."/>
            <person name="Birren B."/>
        </authorList>
    </citation>
    <scope>NUCLEOTIDE SEQUENCE</scope>
    <source>
        <strain evidence="2">Fo47</strain>
    </source>
</reference>
<gene>
    <name evidence="2" type="ORF">FOZG_14252</name>
</gene>
<feature type="region of interest" description="Disordered" evidence="1">
    <location>
        <begin position="1"/>
        <end position="38"/>
    </location>
</feature>
<name>W9JTZ0_FUSOX</name>
<dbReference type="VEuPathDB" id="FungiDB:FOZG_14252"/>
<dbReference type="AlphaFoldDB" id="W9JTZ0"/>
<sequence length="38" mass="4071">MKHPSSVAFSQASSFLEVRAGQQQNDDGEATEDLTDSS</sequence>
<protein>
    <submittedName>
        <fullName evidence="2">Uncharacterized protein</fullName>
    </submittedName>
</protein>
<accession>W9JTZ0</accession>
<organism evidence="2">
    <name type="scientific">Fusarium oxysporum Fo47</name>
    <dbReference type="NCBI Taxonomy" id="660027"/>
    <lineage>
        <taxon>Eukaryota</taxon>
        <taxon>Fungi</taxon>
        <taxon>Dikarya</taxon>
        <taxon>Ascomycota</taxon>
        <taxon>Pezizomycotina</taxon>
        <taxon>Sordariomycetes</taxon>
        <taxon>Hypocreomycetidae</taxon>
        <taxon>Hypocreales</taxon>
        <taxon>Nectriaceae</taxon>
        <taxon>Fusarium</taxon>
        <taxon>Fusarium oxysporum species complex</taxon>
    </lineage>
</organism>
<evidence type="ECO:0000256" key="1">
    <source>
        <dbReference type="SAM" id="MobiDB-lite"/>
    </source>
</evidence>
<dbReference type="Proteomes" id="UP000030766">
    <property type="component" value="Unassembled WGS sequence"/>
</dbReference>
<reference evidence="2" key="1">
    <citation type="submission" date="2011-06" db="EMBL/GenBank/DDBJ databases">
        <title>The Genome Sequence of Fusarium oxysporum Fo47.</title>
        <authorList>
            <consortium name="The Broad Institute Genome Sequencing Platform"/>
            <person name="Ma L.-J."/>
            <person name="Gale L.R."/>
            <person name="Schwartz D.C."/>
            <person name="Zhou S."/>
            <person name="Corby-Kistler H."/>
            <person name="Young S.K."/>
            <person name="Zeng Q."/>
            <person name="Gargeya S."/>
            <person name="Fitzgerald M."/>
            <person name="Haas B."/>
            <person name="Abouelleil A."/>
            <person name="Alvarado L."/>
            <person name="Arachchi H.M."/>
            <person name="Berlin A."/>
            <person name="Brown A."/>
            <person name="Chapman S.B."/>
            <person name="Chen Z."/>
            <person name="Dunbar C."/>
            <person name="Freedman E."/>
            <person name="Gearin G."/>
            <person name="Gellesch M."/>
            <person name="Goldberg J."/>
            <person name="Griggs A."/>
            <person name="Gujja S."/>
            <person name="Heiman D."/>
            <person name="Howarth C."/>
            <person name="Larson L."/>
            <person name="Lui A."/>
            <person name="MacDonald P.J.P."/>
            <person name="Mehta T."/>
            <person name="Montmayeur A."/>
            <person name="Murphy C."/>
            <person name="Neiman D."/>
            <person name="Pearson M."/>
            <person name="Priest M."/>
            <person name="Roberts A."/>
            <person name="Saif S."/>
            <person name="Shea T."/>
            <person name="Shenoy N."/>
            <person name="Sisk P."/>
            <person name="Stolte C."/>
            <person name="Sykes S."/>
            <person name="Wortman J."/>
            <person name="Nusbaum C."/>
            <person name="Birren B."/>
        </authorList>
    </citation>
    <scope>NUCLEOTIDE SEQUENCE [LARGE SCALE GENOMIC DNA]</scope>
    <source>
        <strain evidence="2">Fo47</strain>
    </source>
</reference>
<proteinExistence type="predicted"/>
<feature type="compositionally biased region" description="Acidic residues" evidence="1">
    <location>
        <begin position="26"/>
        <end position="38"/>
    </location>
</feature>
<dbReference type="HOGENOM" id="CLU_3335594_0_0_1"/>
<evidence type="ECO:0000313" key="2">
    <source>
        <dbReference type="EMBL" id="EWZ32718.1"/>
    </source>
</evidence>
<dbReference type="EMBL" id="JH717906">
    <property type="protein sequence ID" value="EWZ32718.1"/>
    <property type="molecule type" value="Genomic_DNA"/>
</dbReference>